<comment type="catalytic activity">
    <reaction evidence="13">
        <text>pyridoxal + ATP = pyridoxal 5'-phosphate + ADP + H(+)</text>
        <dbReference type="Rhea" id="RHEA:10224"/>
        <dbReference type="ChEBI" id="CHEBI:15378"/>
        <dbReference type="ChEBI" id="CHEBI:17310"/>
        <dbReference type="ChEBI" id="CHEBI:30616"/>
        <dbReference type="ChEBI" id="CHEBI:456216"/>
        <dbReference type="ChEBI" id="CHEBI:597326"/>
        <dbReference type="EC" id="2.7.1.35"/>
    </reaction>
    <physiologicalReaction direction="left-to-right" evidence="13">
        <dbReference type="Rhea" id="RHEA:10225"/>
    </physiologicalReaction>
</comment>
<name>A0A6P7TYF9_9MOLL</name>
<dbReference type="GO" id="GO:0005829">
    <property type="term" value="C:cytosol"/>
    <property type="evidence" value="ECO:0007669"/>
    <property type="project" value="TreeGrafter"/>
</dbReference>
<evidence type="ECO:0000256" key="3">
    <source>
        <dbReference type="ARBA" id="ARBA00005210"/>
    </source>
</evidence>
<evidence type="ECO:0000256" key="2">
    <source>
        <dbReference type="ARBA" id="ARBA00004835"/>
    </source>
</evidence>
<protein>
    <recommendedName>
        <fullName evidence="6">Pyridoxal kinase</fullName>
        <ecNumber evidence="5">2.7.1.35</ecNumber>
    </recommendedName>
    <alternativeName>
        <fullName evidence="11">Pyridoxine kinase</fullName>
    </alternativeName>
</protein>
<keyword evidence="8" id="KW-0547">Nucleotide-binding</keyword>
<dbReference type="Gene3D" id="3.40.1190.20">
    <property type="match status" value="1"/>
</dbReference>
<dbReference type="GO" id="GO:0005524">
    <property type="term" value="F:ATP binding"/>
    <property type="evidence" value="ECO:0007669"/>
    <property type="project" value="UniProtKB-KW"/>
</dbReference>
<dbReference type="AlphaFoldDB" id="A0A6P7TYF9"/>
<dbReference type="InterPro" id="IPR004625">
    <property type="entry name" value="PyrdxlKinase"/>
</dbReference>
<dbReference type="InterPro" id="IPR013749">
    <property type="entry name" value="PM/HMP-P_kinase-1"/>
</dbReference>
<organism evidence="15 16">
    <name type="scientific">Octopus sinensis</name>
    <name type="common">East Asian common octopus</name>
    <dbReference type="NCBI Taxonomy" id="2607531"/>
    <lineage>
        <taxon>Eukaryota</taxon>
        <taxon>Metazoa</taxon>
        <taxon>Spiralia</taxon>
        <taxon>Lophotrochozoa</taxon>
        <taxon>Mollusca</taxon>
        <taxon>Cephalopoda</taxon>
        <taxon>Coleoidea</taxon>
        <taxon>Octopodiformes</taxon>
        <taxon>Octopoda</taxon>
        <taxon>Incirrata</taxon>
        <taxon>Octopodidae</taxon>
        <taxon>Octopus</taxon>
    </lineage>
</organism>
<gene>
    <name evidence="16" type="primary">LOC115231685</name>
</gene>
<evidence type="ECO:0000256" key="8">
    <source>
        <dbReference type="ARBA" id="ARBA00022741"/>
    </source>
</evidence>
<comment type="catalytic activity">
    <reaction evidence="12">
        <text>pyridoxamine + ATP = pyridoxamine 5'-phosphate + ADP + H(+)</text>
        <dbReference type="Rhea" id="RHEA:25104"/>
        <dbReference type="ChEBI" id="CHEBI:15378"/>
        <dbReference type="ChEBI" id="CHEBI:30616"/>
        <dbReference type="ChEBI" id="CHEBI:57761"/>
        <dbReference type="ChEBI" id="CHEBI:58451"/>
        <dbReference type="ChEBI" id="CHEBI:456216"/>
        <dbReference type="EC" id="2.7.1.35"/>
    </reaction>
    <physiologicalReaction direction="left-to-right" evidence="12">
        <dbReference type="Rhea" id="RHEA:25105"/>
    </physiologicalReaction>
</comment>
<dbReference type="Pfam" id="PF08543">
    <property type="entry name" value="Phos_pyr_kin"/>
    <property type="match status" value="1"/>
</dbReference>
<evidence type="ECO:0000256" key="7">
    <source>
        <dbReference type="ARBA" id="ARBA00022679"/>
    </source>
</evidence>
<comment type="similarity">
    <text evidence="4">Belongs to the pyridoxine kinase family.</text>
</comment>
<comment type="pathway">
    <text evidence="1">Cofactor metabolism; pyridoxal 5'-phosphate salvage; pyridoxamine 5'-phosphate from pyridoxamine: step 1/1.</text>
</comment>
<evidence type="ECO:0000256" key="12">
    <source>
        <dbReference type="ARBA" id="ARBA00047310"/>
    </source>
</evidence>
<dbReference type="CDD" id="cd01173">
    <property type="entry name" value="pyridoxal_pyridoxamine_kinase"/>
    <property type="match status" value="1"/>
</dbReference>
<dbReference type="UniPathway" id="UPA01068">
    <property type="reaction ID" value="UER00298"/>
</dbReference>
<comment type="pathway">
    <text evidence="3">Cofactor metabolism; pyridoxal 5'-phosphate salvage; pyridoxal 5'-phosphate from pyridoxal: step 1/1.</text>
</comment>
<dbReference type="PANTHER" id="PTHR10534">
    <property type="entry name" value="PYRIDOXAL KINASE"/>
    <property type="match status" value="1"/>
</dbReference>
<keyword evidence="9 16" id="KW-0418">Kinase</keyword>
<dbReference type="InterPro" id="IPR029056">
    <property type="entry name" value="Ribokinase-like"/>
</dbReference>
<dbReference type="NCBIfam" id="TIGR00687">
    <property type="entry name" value="pyridox_kin"/>
    <property type="match status" value="1"/>
</dbReference>
<evidence type="ECO:0000256" key="10">
    <source>
        <dbReference type="ARBA" id="ARBA00022840"/>
    </source>
</evidence>
<keyword evidence="7" id="KW-0808">Transferase</keyword>
<evidence type="ECO:0000256" key="5">
    <source>
        <dbReference type="ARBA" id="ARBA00012104"/>
    </source>
</evidence>
<evidence type="ECO:0000256" key="1">
    <source>
        <dbReference type="ARBA" id="ARBA00004750"/>
    </source>
</evidence>
<evidence type="ECO:0000256" key="6">
    <source>
        <dbReference type="ARBA" id="ARBA00018134"/>
    </source>
</evidence>
<dbReference type="SUPFAM" id="SSF53613">
    <property type="entry name" value="Ribokinase-like"/>
    <property type="match status" value="1"/>
</dbReference>
<keyword evidence="15" id="KW-1185">Reference proteome</keyword>
<evidence type="ECO:0000256" key="9">
    <source>
        <dbReference type="ARBA" id="ARBA00022777"/>
    </source>
</evidence>
<dbReference type="GO" id="GO:0009443">
    <property type="term" value="P:pyridoxal 5'-phosphate salvage"/>
    <property type="evidence" value="ECO:0007669"/>
    <property type="project" value="InterPro"/>
</dbReference>
<evidence type="ECO:0000313" key="15">
    <source>
        <dbReference type="Proteomes" id="UP000515154"/>
    </source>
</evidence>
<evidence type="ECO:0000313" key="16">
    <source>
        <dbReference type="RefSeq" id="XP_029657519.1"/>
    </source>
</evidence>
<evidence type="ECO:0000256" key="4">
    <source>
        <dbReference type="ARBA" id="ARBA00008805"/>
    </source>
</evidence>
<dbReference type="RefSeq" id="XP_029657519.1">
    <property type="nucleotide sequence ID" value="XM_029801659.2"/>
</dbReference>
<accession>A0A6P7TYF9</accession>
<dbReference type="PANTHER" id="PTHR10534:SF2">
    <property type="entry name" value="PYRIDOXAL KINASE"/>
    <property type="match status" value="1"/>
</dbReference>
<dbReference type="EC" id="2.7.1.35" evidence="5"/>
<proteinExistence type="inferred from homology"/>
<keyword evidence="10" id="KW-0067">ATP-binding</keyword>
<reference evidence="16" key="1">
    <citation type="submission" date="2025-08" db="UniProtKB">
        <authorList>
            <consortium name="RefSeq"/>
        </authorList>
    </citation>
    <scope>IDENTIFICATION</scope>
</reference>
<dbReference type="KEGG" id="osn:115231685"/>
<evidence type="ECO:0000256" key="11">
    <source>
        <dbReference type="ARBA" id="ARBA00032808"/>
    </source>
</evidence>
<comment type="pathway">
    <text evidence="2">Cofactor metabolism; pyridoxal 5'-phosphate salvage; pyridoxine 5'-phosphate from pyridoxine: step 1/1.</text>
</comment>
<dbReference type="Proteomes" id="UP000515154">
    <property type="component" value="Linkage group LG2"/>
</dbReference>
<sequence>MLDDLEMPRVLTIQSTVVSGYVGNKVALFPLQLHGFETSAINSVQLSNHTGYQYFKGQVLGAKEIDELYEGLKLNKLNSFSFILTGYMASKSFLEKVGEAIREMKQENPNTIYLCDPVMGDNGEMYVPEELLPVYRDILVPLSDITVPNQFEAECLTGIKINNLTDSIKAIECIHKLGVQTVIMSSSTLGKGTNTLVCIASRYTETGVERYKIEFPHIDAIFVGTGDLFSATILIWLHKDKNLKTALEKTVSVIQFVIQKTIAAASKTAQGRSDSAANMELKLIQCKRELEDPKIQYFAEPL</sequence>
<dbReference type="GO" id="GO:0008478">
    <property type="term" value="F:pyridoxal kinase activity"/>
    <property type="evidence" value="ECO:0007669"/>
    <property type="project" value="UniProtKB-EC"/>
</dbReference>
<comment type="catalytic activity">
    <reaction evidence="14">
        <text>pyridoxine + ATP = pyridoxine 5'-phosphate + ADP + H(+)</text>
        <dbReference type="Rhea" id="RHEA:25108"/>
        <dbReference type="ChEBI" id="CHEBI:15378"/>
        <dbReference type="ChEBI" id="CHEBI:16709"/>
        <dbReference type="ChEBI" id="CHEBI:30616"/>
        <dbReference type="ChEBI" id="CHEBI:58589"/>
        <dbReference type="ChEBI" id="CHEBI:456216"/>
        <dbReference type="EC" id="2.7.1.35"/>
    </reaction>
    <physiologicalReaction direction="left-to-right" evidence="14">
        <dbReference type="Rhea" id="RHEA:25109"/>
    </physiologicalReaction>
</comment>
<evidence type="ECO:0000256" key="14">
    <source>
        <dbReference type="ARBA" id="ARBA00048524"/>
    </source>
</evidence>
<evidence type="ECO:0000256" key="13">
    <source>
        <dbReference type="ARBA" id="ARBA00047377"/>
    </source>
</evidence>